<reference evidence="1 2" key="1">
    <citation type="journal article" date="2014" name="Mol. Biol. Evol.">
        <title>Massive expansion of Ubiquitination-related gene families within the Chlamydiae.</title>
        <authorList>
            <person name="Domman D."/>
            <person name="Collingro A."/>
            <person name="Lagkouvardos I."/>
            <person name="Gehre L."/>
            <person name="Weinmaier T."/>
            <person name="Rattei T."/>
            <person name="Subtil A."/>
            <person name="Horn M."/>
        </authorList>
    </citation>
    <scope>NUCLEOTIDE SEQUENCE [LARGE SCALE GENOMIC DNA]</scope>
    <source>
        <strain evidence="1 2">EI2</strain>
    </source>
</reference>
<dbReference type="InterPro" id="IPR014942">
    <property type="entry name" value="AbiEii"/>
</dbReference>
<dbReference type="Pfam" id="PF08843">
    <property type="entry name" value="AbiEii"/>
    <property type="match status" value="1"/>
</dbReference>
<evidence type="ECO:0000313" key="1">
    <source>
        <dbReference type="EMBL" id="KIC70945.1"/>
    </source>
</evidence>
<dbReference type="AlphaFoldDB" id="A0A0C1JHQ0"/>
<dbReference type="EMBL" id="JSAN01000128">
    <property type="protein sequence ID" value="KIC70945.1"/>
    <property type="molecule type" value="Genomic_DNA"/>
</dbReference>
<name>A0A0C1JHQ0_9BACT</name>
<gene>
    <name evidence="1" type="ORF">DB44_FF00260</name>
</gene>
<organism evidence="1 2">
    <name type="scientific">Candidatus Protochlamydia amoebophila</name>
    <dbReference type="NCBI Taxonomy" id="362787"/>
    <lineage>
        <taxon>Bacteria</taxon>
        <taxon>Pseudomonadati</taxon>
        <taxon>Chlamydiota</taxon>
        <taxon>Chlamydiia</taxon>
        <taxon>Parachlamydiales</taxon>
        <taxon>Parachlamydiaceae</taxon>
        <taxon>Candidatus Protochlamydia</taxon>
    </lineage>
</organism>
<sequence length="194" mass="22211">MTMLQKESHIELGDYFTFTFRPAMQELDGAPEGGFRFPVEAIMDGRPFVKFHMDIGIGDILVEPAEKIIGEDWLEFAGISPAIIYAISKEQQFAEKLHAYTLPRTDRFNTRVKDLVDMMLLIREGFVSEAVVRDNLNKVFHRRNTHSLPTTLPLPPHGWDVKFDLLAKECGMNESLDQAIEIVDHFYKKSIALL</sequence>
<evidence type="ECO:0000313" key="2">
    <source>
        <dbReference type="Proteomes" id="UP000031465"/>
    </source>
</evidence>
<proteinExistence type="predicted"/>
<accession>A0A0C1JHQ0</accession>
<dbReference type="PATRIC" id="fig|362787.3.peg.1879"/>
<dbReference type="Proteomes" id="UP000031465">
    <property type="component" value="Unassembled WGS sequence"/>
</dbReference>
<evidence type="ECO:0008006" key="3">
    <source>
        <dbReference type="Google" id="ProtNLM"/>
    </source>
</evidence>
<comment type="caution">
    <text evidence="1">The sequence shown here is derived from an EMBL/GenBank/DDBJ whole genome shotgun (WGS) entry which is preliminary data.</text>
</comment>
<protein>
    <recommendedName>
        <fullName evidence="3">Nucleotidyl transferase AbiEii toxin, Type IV TA system</fullName>
    </recommendedName>
</protein>